<dbReference type="Gene3D" id="3.15.10.30">
    <property type="entry name" value="Haemolymph juvenile hormone binding protein"/>
    <property type="match status" value="2"/>
</dbReference>
<proteinExistence type="predicted"/>
<sequence length="352" mass="41221">MNFEDKTLTVSITNPEIRYEYDYETKGVLFLLPIDTSGSGLVTIQNVTYTINFTFEEYTKDNQDYLIVIDSKMVDKILNDAFSHELTANWKKVVAYFVSIYCDNYAQAYGDFFNRFLEKLLNNELLFNASTFTKCDKRKIDFNNCLSEAIKNAITQLDKPMEQYHLPSLEPFFMPLIFPKIDMAQYFVCKFKNIKIFGHTKITDLKATMNFEDKTLTIAITNPEVRYEFDYETKCIIFFKLIDTSGTGLITTQNVSYTLTFTFEEYTRDNQDYLLVTDSKLVWEPQSMKIHFDNLFKDKILNDGFSREMSADWKKSFVHFAPLFLDSYAQAYGNFFNRFLEIVPLTDLFDGA</sequence>
<organism evidence="1 2">
    <name type="scientific">Tenebrio molitor</name>
    <name type="common">Yellow mealworm beetle</name>
    <dbReference type="NCBI Taxonomy" id="7067"/>
    <lineage>
        <taxon>Eukaryota</taxon>
        <taxon>Metazoa</taxon>
        <taxon>Ecdysozoa</taxon>
        <taxon>Arthropoda</taxon>
        <taxon>Hexapoda</taxon>
        <taxon>Insecta</taxon>
        <taxon>Pterygota</taxon>
        <taxon>Neoptera</taxon>
        <taxon>Endopterygota</taxon>
        <taxon>Coleoptera</taxon>
        <taxon>Polyphaga</taxon>
        <taxon>Cucujiformia</taxon>
        <taxon>Tenebrionidae</taxon>
        <taxon>Tenebrio</taxon>
    </lineage>
</organism>
<evidence type="ECO:0000313" key="2">
    <source>
        <dbReference type="Proteomes" id="UP000719412"/>
    </source>
</evidence>
<accession>A0A8J6LLC8</accession>
<dbReference type="Pfam" id="PF06585">
    <property type="entry name" value="JHBP"/>
    <property type="match status" value="2"/>
</dbReference>
<evidence type="ECO:0000313" key="1">
    <source>
        <dbReference type="EMBL" id="KAH0816996.1"/>
    </source>
</evidence>
<name>A0A8J6LLC8_TENMO</name>
<dbReference type="EMBL" id="JABDTM020020508">
    <property type="protein sequence ID" value="KAH0816996.1"/>
    <property type="molecule type" value="Genomic_DNA"/>
</dbReference>
<dbReference type="Proteomes" id="UP000719412">
    <property type="component" value="Unassembled WGS sequence"/>
</dbReference>
<reference evidence="1" key="2">
    <citation type="submission" date="2021-08" db="EMBL/GenBank/DDBJ databases">
        <authorList>
            <person name="Eriksson T."/>
        </authorList>
    </citation>
    <scope>NUCLEOTIDE SEQUENCE</scope>
    <source>
        <strain evidence="1">Stoneville</strain>
        <tissue evidence="1">Whole head</tissue>
    </source>
</reference>
<dbReference type="SUPFAM" id="SSF47473">
    <property type="entry name" value="EF-hand"/>
    <property type="match status" value="1"/>
</dbReference>
<comment type="caution">
    <text evidence="1">The sequence shown here is derived from an EMBL/GenBank/DDBJ whole genome shotgun (WGS) entry which is preliminary data.</text>
</comment>
<dbReference type="PANTHER" id="PTHR11008:SF32">
    <property type="entry name" value="CIRCADIAN CLOCK-CONTROLLED PROTEIN DAYWAKE-RELATED"/>
    <property type="match status" value="1"/>
</dbReference>
<dbReference type="PANTHER" id="PTHR11008">
    <property type="entry name" value="PROTEIN TAKEOUT-LIKE PROTEIN"/>
    <property type="match status" value="1"/>
</dbReference>
<dbReference type="SMART" id="SM00700">
    <property type="entry name" value="JHBP"/>
    <property type="match status" value="1"/>
</dbReference>
<dbReference type="AlphaFoldDB" id="A0A8J6LLC8"/>
<protein>
    <submittedName>
        <fullName evidence="1">Uncharacterized protein</fullName>
    </submittedName>
</protein>
<dbReference type="InterPro" id="IPR038606">
    <property type="entry name" value="To_sf"/>
</dbReference>
<dbReference type="InterPro" id="IPR011992">
    <property type="entry name" value="EF-hand-dom_pair"/>
</dbReference>
<keyword evidence="2" id="KW-1185">Reference proteome</keyword>
<dbReference type="GO" id="GO:0005615">
    <property type="term" value="C:extracellular space"/>
    <property type="evidence" value="ECO:0007669"/>
    <property type="project" value="TreeGrafter"/>
</dbReference>
<gene>
    <name evidence="1" type="ORF">GEV33_005795</name>
</gene>
<reference evidence="1" key="1">
    <citation type="journal article" date="2020" name="J Insects Food Feed">
        <title>The yellow mealworm (Tenebrio molitor) genome: a resource for the emerging insects as food and feed industry.</title>
        <authorList>
            <person name="Eriksson T."/>
            <person name="Andere A."/>
            <person name="Kelstrup H."/>
            <person name="Emery V."/>
            <person name="Picard C."/>
        </authorList>
    </citation>
    <scope>NUCLEOTIDE SEQUENCE</scope>
    <source>
        <strain evidence="1">Stoneville</strain>
        <tissue evidence="1">Whole head</tissue>
    </source>
</reference>
<dbReference type="InterPro" id="IPR010562">
    <property type="entry name" value="Haemolymph_juvenile_hormone-bd"/>
</dbReference>